<dbReference type="AlphaFoldDB" id="A0A1I0GUI6"/>
<dbReference type="Proteomes" id="UP000198762">
    <property type="component" value="Unassembled WGS sequence"/>
</dbReference>
<keyword evidence="2" id="KW-1185">Reference proteome</keyword>
<dbReference type="STRING" id="430453.SAMN04487962_12032"/>
<evidence type="ECO:0008006" key="3">
    <source>
        <dbReference type="Google" id="ProtNLM"/>
    </source>
</evidence>
<dbReference type="OrthoDB" id="1424091at2"/>
<protein>
    <recommendedName>
        <fullName evidence="3">N-acetyltransferase domain-containing protein</fullName>
    </recommendedName>
</protein>
<reference evidence="2" key="1">
    <citation type="submission" date="2016-10" db="EMBL/GenBank/DDBJ databases">
        <authorList>
            <person name="Varghese N."/>
            <person name="Submissions S."/>
        </authorList>
    </citation>
    <scope>NUCLEOTIDE SEQUENCE [LARGE SCALE GENOMIC DNA]</scope>
    <source>
        <strain evidence="2">CGMCC 1.6489</strain>
    </source>
</reference>
<evidence type="ECO:0000313" key="1">
    <source>
        <dbReference type="EMBL" id="SET74080.1"/>
    </source>
</evidence>
<dbReference type="EMBL" id="FOHZ01000020">
    <property type="protein sequence ID" value="SET74080.1"/>
    <property type="molecule type" value="Genomic_DNA"/>
</dbReference>
<evidence type="ECO:0000313" key="2">
    <source>
        <dbReference type="Proteomes" id="UP000198762"/>
    </source>
</evidence>
<name>A0A1I0GUI6_9GAMM</name>
<gene>
    <name evidence="1" type="ORF">SAMN04487962_12032</name>
</gene>
<sequence length="189" mass="21591">MTVPTPHDRCFQPLPVSGFPVPAQWRGTHALLVSAGREWVTLDYPAVVESRNKLKNLFGPRDQWPPDDLTPEMDEADLAWHAREFSSRRSFAYHLLSHDQQQCLGCLYLYPTASRTHDAEAYLWTHIELTSPQATLIEDEVIGWVSQDWPFTSVAWPGRFIPFKQWEESGIPNYYASTRMAGESPDNGS</sequence>
<dbReference type="RefSeq" id="WP_091854049.1">
    <property type="nucleotide sequence ID" value="NZ_FOHZ01000020.1"/>
</dbReference>
<accession>A0A1I0GUI6</accession>
<proteinExistence type="predicted"/>
<organism evidence="1 2">
    <name type="scientific">Marinobacter segnicrescens</name>
    <dbReference type="NCBI Taxonomy" id="430453"/>
    <lineage>
        <taxon>Bacteria</taxon>
        <taxon>Pseudomonadati</taxon>
        <taxon>Pseudomonadota</taxon>
        <taxon>Gammaproteobacteria</taxon>
        <taxon>Pseudomonadales</taxon>
        <taxon>Marinobacteraceae</taxon>
        <taxon>Marinobacter</taxon>
    </lineage>
</organism>